<dbReference type="PANTHER" id="PTHR48081:SF8">
    <property type="entry name" value="ALPHA_BETA HYDROLASE FOLD-3 DOMAIN-CONTAINING PROTEIN-RELATED"/>
    <property type="match status" value="1"/>
</dbReference>
<sequence length="338" mass="36841">MAIDSSTWKEYSKKDAELEALLPHLPPLKSFGDYSSAAEMRQAVNEQVGQMIAAGIVSLPDWTGYHKSEIQIPTRDGASVRSLVFRPEGKEPGPMHVYFHGGGWTFGTPEHGEGIAEILVKELGFTVVSVGYRLGPEHVFPTAAHDAIDAVRWCAENADSLGTDPSKGFVLGGTSAGSNLATVSAHQAVDDRLVPKVTGVVLLSAALCHPGAMPEEYKPHISSWEDHKDSLVLDRRAMEVFWHNYKPDPKSPLLSPLIWKSHEGQPPTYLQVMGIDPLRDEALVYENVLRDIGVPTKIDVYAGLSHGGPGFFPMLSAAKKAWVDLKEGAEWILEQDSA</sequence>
<dbReference type="InterPro" id="IPR029058">
    <property type="entry name" value="AB_hydrolase_fold"/>
</dbReference>
<keyword evidence="1" id="KW-0378">Hydrolase</keyword>
<keyword evidence="4" id="KW-1185">Reference proteome</keyword>
<gene>
    <name evidence="3" type="ORF">G6011_11315</name>
</gene>
<organism evidence="3 4">
    <name type="scientific">Alternaria panax</name>
    <dbReference type="NCBI Taxonomy" id="48097"/>
    <lineage>
        <taxon>Eukaryota</taxon>
        <taxon>Fungi</taxon>
        <taxon>Dikarya</taxon>
        <taxon>Ascomycota</taxon>
        <taxon>Pezizomycotina</taxon>
        <taxon>Dothideomycetes</taxon>
        <taxon>Pleosporomycetidae</taxon>
        <taxon>Pleosporales</taxon>
        <taxon>Pleosporineae</taxon>
        <taxon>Pleosporaceae</taxon>
        <taxon>Alternaria</taxon>
        <taxon>Alternaria sect. Panax</taxon>
    </lineage>
</organism>
<feature type="domain" description="Alpha/beta hydrolase fold-3" evidence="2">
    <location>
        <begin position="97"/>
        <end position="307"/>
    </location>
</feature>
<evidence type="ECO:0000256" key="1">
    <source>
        <dbReference type="ARBA" id="ARBA00022801"/>
    </source>
</evidence>
<proteinExistence type="predicted"/>
<dbReference type="Gene3D" id="3.40.50.1820">
    <property type="entry name" value="alpha/beta hydrolase"/>
    <property type="match status" value="1"/>
</dbReference>
<evidence type="ECO:0000313" key="3">
    <source>
        <dbReference type="EMBL" id="KAG9192581.1"/>
    </source>
</evidence>
<dbReference type="InterPro" id="IPR050300">
    <property type="entry name" value="GDXG_lipolytic_enzyme"/>
</dbReference>
<comment type="caution">
    <text evidence="3">The sequence shown here is derived from an EMBL/GenBank/DDBJ whole genome shotgun (WGS) entry which is preliminary data.</text>
</comment>
<evidence type="ECO:0000313" key="4">
    <source>
        <dbReference type="Proteomes" id="UP001199106"/>
    </source>
</evidence>
<dbReference type="Proteomes" id="UP001199106">
    <property type="component" value="Unassembled WGS sequence"/>
</dbReference>
<dbReference type="PANTHER" id="PTHR48081">
    <property type="entry name" value="AB HYDROLASE SUPERFAMILY PROTEIN C4A8.06C"/>
    <property type="match status" value="1"/>
</dbReference>
<dbReference type="EMBL" id="JAANER010000003">
    <property type="protein sequence ID" value="KAG9192581.1"/>
    <property type="molecule type" value="Genomic_DNA"/>
</dbReference>
<accession>A0AAD4ID71</accession>
<protein>
    <recommendedName>
        <fullName evidence="2">Alpha/beta hydrolase fold-3 domain-containing protein</fullName>
    </recommendedName>
</protein>
<dbReference type="Pfam" id="PF07859">
    <property type="entry name" value="Abhydrolase_3"/>
    <property type="match status" value="1"/>
</dbReference>
<dbReference type="InterPro" id="IPR013094">
    <property type="entry name" value="AB_hydrolase_3"/>
</dbReference>
<name>A0AAD4ID71_9PLEO</name>
<reference evidence="3" key="1">
    <citation type="submission" date="2021-07" db="EMBL/GenBank/DDBJ databases">
        <title>Genome Resource of American Ginseng Black Spot Pathogen Alternaria panax.</title>
        <authorList>
            <person name="Qiu C."/>
            <person name="Wang W."/>
            <person name="Liu Z."/>
        </authorList>
    </citation>
    <scope>NUCLEOTIDE SEQUENCE</scope>
    <source>
        <strain evidence="3">BNCC115425</strain>
    </source>
</reference>
<dbReference type="GO" id="GO:0016787">
    <property type="term" value="F:hydrolase activity"/>
    <property type="evidence" value="ECO:0007669"/>
    <property type="project" value="UniProtKB-KW"/>
</dbReference>
<dbReference type="SUPFAM" id="SSF53474">
    <property type="entry name" value="alpha/beta-Hydrolases"/>
    <property type="match status" value="1"/>
</dbReference>
<dbReference type="AlphaFoldDB" id="A0AAD4ID71"/>
<evidence type="ECO:0000259" key="2">
    <source>
        <dbReference type="Pfam" id="PF07859"/>
    </source>
</evidence>